<keyword evidence="1" id="KW-0472">Membrane</keyword>
<evidence type="ECO:0000256" key="1">
    <source>
        <dbReference type="SAM" id="Phobius"/>
    </source>
</evidence>
<evidence type="ECO:0000313" key="3">
    <source>
        <dbReference type="EMBL" id="KIP03219.1"/>
    </source>
</evidence>
<accession>A0A0C3NEY4</accession>
<dbReference type="AlphaFoldDB" id="A0A0C3NEY4"/>
<dbReference type="Proteomes" id="UP000053257">
    <property type="component" value="Unassembled WGS sequence"/>
</dbReference>
<feature type="non-terminal residue" evidence="3">
    <location>
        <position position="1"/>
    </location>
</feature>
<organism evidence="3 4">
    <name type="scientific">Phlebiopsis gigantea (strain 11061_1 CR5-6)</name>
    <name type="common">White-rot fungus</name>
    <name type="synonym">Peniophora gigantea</name>
    <dbReference type="NCBI Taxonomy" id="745531"/>
    <lineage>
        <taxon>Eukaryota</taxon>
        <taxon>Fungi</taxon>
        <taxon>Dikarya</taxon>
        <taxon>Basidiomycota</taxon>
        <taxon>Agaricomycotina</taxon>
        <taxon>Agaricomycetes</taxon>
        <taxon>Polyporales</taxon>
        <taxon>Phanerochaetaceae</taxon>
        <taxon>Phlebiopsis</taxon>
    </lineage>
</organism>
<name>A0A0C3NEY4_PHLG1</name>
<dbReference type="EMBL" id="KN840627">
    <property type="protein sequence ID" value="KIP03219.1"/>
    <property type="molecule type" value="Genomic_DNA"/>
</dbReference>
<feature type="transmembrane region" description="Helical" evidence="1">
    <location>
        <begin position="95"/>
        <end position="120"/>
    </location>
</feature>
<protein>
    <recommendedName>
        <fullName evidence="2">DUF6533 domain-containing protein</fullName>
    </recommendedName>
</protein>
<feature type="domain" description="DUF6533" evidence="2">
    <location>
        <begin position="1"/>
        <end position="34"/>
    </location>
</feature>
<gene>
    <name evidence="3" type="ORF">PHLGIDRAFT_77942</name>
</gene>
<evidence type="ECO:0000259" key="2">
    <source>
        <dbReference type="Pfam" id="PF20151"/>
    </source>
</evidence>
<keyword evidence="1" id="KW-1133">Transmembrane helix</keyword>
<dbReference type="OrthoDB" id="2803882at2759"/>
<evidence type="ECO:0000313" key="4">
    <source>
        <dbReference type="Proteomes" id="UP000053257"/>
    </source>
</evidence>
<proteinExistence type="predicted"/>
<dbReference type="InterPro" id="IPR045340">
    <property type="entry name" value="DUF6533"/>
</dbReference>
<sequence>LMLYEYFITLEYEVSIGWQRRVTVTSLMFLLNRCYVRLIAWKTGGLIHLFGQVRSTLCHATNRLLRGYVRSRFLLDVLVFSALRVSVIWNKSWTLFFVVLILGLMPTATNAVSGFCIPVFKIHTHVIRWS</sequence>
<dbReference type="Pfam" id="PF20151">
    <property type="entry name" value="DUF6533"/>
    <property type="match status" value="1"/>
</dbReference>
<keyword evidence="4" id="KW-1185">Reference proteome</keyword>
<dbReference type="HOGENOM" id="CLU_159695_0_0_1"/>
<keyword evidence="1" id="KW-0812">Transmembrane</keyword>
<reference evidence="3 4" key="1">
    <citation type="journal article" date="2014" name="PLoS Genet.">
        <title>Analysis of the Phlebiopsis gigantea genome, transcriptome and secretome provides insight into its pioneer colonization strategies of wood.</title>
        <authorList>
            <person name="Hori C."/>
            <person name="Ishida T."/>
            <person name="Igarashi K."/>
            <person name="Samejima M."/>
            <person name="Suzuki H."/>
            <person name="Master E."/>
            <person name="Ferreira P."/>
            <person name="Ruiz-Duenas F.J."/>
            <person name="Held B."/>
            <person name="Canessa P."/>
            <person name="Larrondo L.F."/>
            <person name="Schmoll M."/>
            <person name="Druzhinina I.S."/>
            <person name="Kubicek C.P."/>
            <person name="Gaskell J.A."/>
            <person name="Kersten P."/>
            <person name="St John F."/>
            <person name="Glasner J."/>
            <person name="Sabat G."/>
            <person name="Splinter BonDurant S."/>
            <person name="Syed K."/>
            <person name="Yadav J."/>
            <person name="Mgbeahuruike A.C."/>
            <person name="Kovalchuk A."/>
            <person name="Asiegbu F.O."/>
            <person name="Lackner G."/>
            <person name="Hoffmeister D."/>
            <person name="Rencoret J."/>
            <person name="Gutierrez A."/>
            <person name="Sun H."/>
            <person name="Lindquist E."/>
            <person name="Barry K."/>
            <person name="Riley R."/>
            <person name="Grigoriev I.V."/>
            <person name="Henrissat B."/>
            <person name="Kues U."/>
            <person name="Berka R.M."/>
            <person name="Martinez A.T."/>
            <person name="Covert S.F."/>
            <person name="Blanchette R.A."/>
            <person name="Cullen D."/>
        </authorList>
    </citation>
    <scope>NUCLEOTIDE SEQUENCE [LARGE SCALE GENOMIC DNA]</scope>
    <source>
        <strain evidence="3 4">11061_1 CR5-6</strain>
    </source>
</reference>